<accession>A0A553HJ24</accession>
<dbReference type="Proteomes" id="UP000319160">
    <property type="component" value="Unassembled WGS sequence"/>
</dbReference>
<organism evidence="1 2">
    <name type="scientific">Xylaria flabelliformis</name>
    <dbReference type="NCBI Taxonomy" id="2512241"/>
    <lineage>
        <taxon>Eukaryota</taxon>
        <taxon>Fungi</taxon>
        <taxon>Dikarya</taxon>
        <taxon>Ascomycota</taxon>
        <taxon>Pezizomycotina</taxon>
        <taxon>Sordariomycetes</taxon>
        <taxon>Xylariomycetidae</taxon>
        <taxon>Xylariales</taxon>
        <taxon>Xylariaceae</taxon>
        <taxon>Xylaria</taxon>
    </lineage>
</organism>
<dbReference type="EMBL" id="VFLP01000108">
    <property type="protein sequence ID" value="TRX87934.1"/>
    <property type="molecule type" value="Genomic_DNA"/>
</dbReference>
<comment type="caution">
    <text evidence="1">The sequence shown here is derived from an EMBL/GenBank/DDBJ whole genome shotgun (WGS) entry which is preliminary data.</text>
</comment>
<dbReference type="AlphaFoldDB" id="A0A553HJ24"/>
<proteinExistence type="predicted"/>
<reference evidence="2" key="1">
    <citation type="submission" date="2019-06" db="EMBL/GenBank/DDBJ databases">
        <title>Draft genome sequence of the griseofulvin-producing fungus Xylaria cubensis strain G536.</title>
        <authorList>
            <person name="Mead M.E."/>
            <person name="Raja H.A."/>
            <person name="Steenwyk J.L."/>
            <person name="Knowles S.L."/>
            <person name="Oberlies N.H."/>
            <person name="Rokas A."/>
        </authorList>
    </citation>
    <scope>NUCLEOTIDE SEQUENCE [LARGE SCALE GENOMIC DNA]</scope>
    <source>
        <strain evidence="2">G536</strain>
    </source>
</reference>
<gene>
    <name evidence="1" type="ORF">FHL15_011166</name>
</gene>
<protein>
    <submittedName>
        <fullName evidence="1">Uncharacterized protein</fullName>
    </submittedName>
</protein>
<evidence type="ECO:0000313" key="1">
    <source>
        <dbReference type="EMBL" id="TRX87934.1"/>
    </source>
</evidence>
<sequence length="118" mass="13683">MDENRIKLTILRLRDPTVDIHVLLGALEIVYRHRVNSMDIQFWVPKTECLPGPLIRGLLGWISSPGYPVLDAEALISRASKVSMPITNDETPALHIHGWLSPRAYPDWRRLFWHSYDR</sequence>
<evidence type="ECO:0000313" key="2">
    <source>
        <dbReference type="Proteomes" id="UP000319160"/>
    </source>
</evidence>
<keyword evidence="2" id="KW-1185">Reference proteome</keyword>
<name>A0A553HJ24_9PEZI</name>